<keyword evidence="4 6" id="KW-1133">Transmembrane helix</keyword>
<name>A0A516IRB2_9SPHN</name>
<evidence type="ECO:0000313" key="9">
    <source>
        <dbReference type="Proteomes" id="UP000321857"/>
    </source>
</evidence>
<dbReference type="AlphaFoldDB" id="A0A516IRB2"/>
<feature type="transmembrane region" description="Helical" evidence="6">
    <location>
        <begin position="20"/>
        <end position="41"/>
    </location>
</feature>
<feature type="domain" description="GtrA/DPMS transmembrane" evidence="7">
    <location>
        <begin position="22"/>
        <end position="138"/>
    </location>
</feature>
<dbReference type="EMBL" id="CP041659">
    <property type="protein sequence ID" value="QDP19453.1"/>
    <property type="molecule type" value="Genomic_DNA"/>
</dbReference>
<accession>A0A516IRB2</accession>
<dbReference type="Proteomes" id="UP000321857">
    <property type="component" value="Chromosome"/>
</dbReference>
<dbReference type="PANTHER" id="PTHR38459:SF1">
    <property type="entry name" value="PROPHAGE BACTOPRENOL-LINKED GLUCOSE TRANSLOCASE HOMOLOG"/>
    <property type="match status" value="1"/>
</dbReference>
<keyword evidence="5 6" id="KW-0472">Membrane</keyword>
<feature type="transmembrane region" description="Helical" evidence="6">
    <location>
        <begin position="114"/>
        <end position="133"/>
    </location>
</feature>
<comment type="subcellular location">
    <subcellularLocation>
        <location evidence="1">Membrane</location>
        <topology evidence="1">Multi-pass membrane protein</topology>
    </subcellularLocation>
</comment>
<evidence type="ECO:0000256" key="4">
    <source>
        <dbReference type="ARBA" id="ARBA00022989"/>
    </source>
</evidence>
<dbReference type="KEGG" id="sxa:FMM02_05435"/>
<dbReference type="PANTHER" id="PTHR38459">
    <property type="entry name" value="PROPHAGE BACTOPRENOL-LINKED GLUCOSE TRANSLOCASE HOMOLOG"/>
    <property type="match status" value="1"/>
</dbReference>
<evidence type="ECO:0000313" key="8">
    <source>
        <dbReference type="EMBL" id="QDP19453.1"/>
    </source>
</evidence>
<comment type="similarity">
    <text evidence="2">Belongs to the GtrA family.</text>
</comment>
<evidence type="ECO:0000256" key="2">
    <source>
        <dbReference type="ARBA" id="ARBA00009399"/>
    </source>
</evidence>
<gene>
    <name evidence="8" type="ORF">FMM02_05435</name>
</gene>
<keyword evidence="9" id="KW-1185">Reference proteome</keyword>
<protein>
    <submittedName>
        <fullName evidence="8">GtrA family protein</fullName>
    </submittedName>
</protein>
<evidence type="ECO:0000256" key="6">
    <source>
        <dbReference type="SAM" id="Phobius"/>
    </source>
</evidence>
<feature type="transmembrane region" description="Helical" evidence="6">
    <location>
        <begin position="89"/>
        <end position="108"/>
    </location>
</feature>
<dbReference type="GO" id="GO:0005886">
    <property type="term" value="C:plasma membrane"/>
    <property type="evidence" value="ECO:0007669"/>
    <property type="project" value="TreeGrafter"/>
</dbReference>
<dbReference type="GO" id="GO:0000271">
    <property type="term" value="P:polysaccharide biosynthetic process"/>
    <property type="evidence" value="ECO:0007669"/>
    <property type="project" value="InterPro"/>
</dbReference>
<keyword evidence="3 6" id="KW-0812">Transmembrane</keyword>
<dbReference type="OrthoDB" id="8454931at2"/>
<dbReference type="InterPro" id="IPR007267">
    <property type="entry name" value="GtrA_DPMS_TM"/>
</dbReference>
<evidence type="ECO:0000256" key="3">
    <source>
        <dbReference type="ARBA" id="ARBA00022692"/>
    </source>
</evidence>
<feature type="transmembrane region" description="Helical" evidence="6">
    <location>
        <begin position="47"/>
        <end position="68"/>
    </location>
</feature>
<dbReference type="Pfam" id="PF04138">
    <property type="entry name" value="GtrA_DPMS_TM"/>
    <property type="match status" value="1"/>
</dbReference>
<organism evidence="8 9">
    <name type="scientific">Sphingomonas xanthus</name>
    <dbReference type="NCBI Taxonomy" id="2594473"/>
    <lineage>
        <taxon>Bacteria</taxon>
        <taxon>Pseudomonadati</taxon>
        <taxon>Pseudomonadota</taxon>
        <taxon>Alphaproteobacteria</taxon>
        <taxon>Sphingomonadales</taxon>
        <taxon>Sphingomonadaceae</taxon>
        <taxon>Sphingomonas</taxon>
    </lineage>
</organism>
<proteinExistence type="inferred from homology"/>
<evidence type="ECO:0000259" key="7">
    <source>
        <dbReference type="Pfam" id="PF04138"/>
    </source>
</evidence>
<reference evidence="8 9" key="1">
    <citation type="submission" date="2019-07" db="EMBL/GenBank/DDBJ databases">
        <title>Sphingomonas AE3 Genome sequencing and assembly.</title>
        <authorList>
            <person name="Kim H."/>
        </authorList>
    </citation>
    <scope>NUCLEOTIDE SEQUENCE [LARGE SCALE GENOMIC DNA]</scope>
    <source>
        <strain evidence="8 9">AE3</strain>
    </source>
</reference>
<evidence type="ECO:0000256" key="1">
    <source>
        <dbReference type="ARBA" id="ARBA00004141"/>
    </source>
</evidence>
<sequence>MIQSALQSLPPDRRAMLHQLIRYALAGFAITVAVAGSYWAITDLGSVDPMVSFTIVFLVFSAISYFTHGEFSFRGHGQRDRHHVRMGRFFAVNLLGYLVNQGFIWLLVKQLGGPTWWPTLPMLFVTPLLTFALHRRFVYA</sequence>
<evidence type="ECO:0000256" key="5">
    <source>
        <dbReference type="ARBA" id="ARBA00023136"/>
    </source>
</evidence>
<dbReference type="InterPro" id="IPR051401">
    <property type="entry name" value="GtrA_CellWall_Glycosyl"/>
</dbReference>
<dbReference type="RefSeq" id="WP_147493906.1">
    <property type="nucleotide sequence ID" value="NZ_CP041659.1"/>
</dbReference>